<proteinExistence type="predicted"/>
<sequence>MSCHGRTHSSGKGMSSSALSYKRNPPSWLKITPKRSMIVFASWPIDLGLTRLAEQAELQSDSSFETWRY</sequence>
<feature type="domain" description="Small ribosomal subunit protein uS15 N-terminal" evidence="2">
    <location>
        <begin position="5"/>
        <end position="34"/>
    </location>
</feature>
<keyword evidence="4" id="KW-1185">Reference proteome</keyword>
<feature type="compositionally biased region" description="Low complexity" evidence="1">
    <location>
        <begin position="10"/>
        <end position="20"/>
    </location>
</feature>
<comment type="caution">
    <text evidence="3">The sequence shown here is derived from an EMBL/GenBank/DDBJ whole genome shotgun (WGS) entry which is preliminary data.</text>
</comment>
<name>A0ABD3HJP5_9MARC</name>
<dbReference type="Pfam" id="PF08069">
    <property type="entry name" value="Ribosomal_S13_N"/>
    <property type="match status" value="1"/>
</dbReference>
<dbReference type="Proteomes" id="UP001633002">
    <property type="component" value="Unassembled WGS sequence"/>
</dbReference>
<accession>A0ABD3HJP5</accession>
<reference evidence="3 4" key="1">
    <citation type="submission" date="2024-09" db="EMBL/GenBank/DDBJ databases">
        <title>Chromosome-scale assembly of Riccia sorocarpa.</title>
        <authorList>
            <person name="Paukszto L."/>
        </authorList>
    </citation>
    <scope>NUCLEOTIDE SEQUENCE [LARGE SCALE GENOMIC DNA]</scope>
    <source>
        <strain evidence="3">LP-2024</strain>
        <tissue evidence="3">Aerial parts of the thallus</tissue>
    </source>
</reference>
<organism evidence="3 4">
    <name type="scientific">Riccia sorocarpa</name>
    <dbReference type="NCBI Taxonomy" id="122646"/>
    <lineage>
        <taxon>Eukaryota</taxon>
        <taxon>Viridiplantae</taxon>
        <taxon>Streptophyta</taxon>
        <taxon>Embryophyta</taxon>
        <taxon>Marchantiophyta</taxon>
        <taxon>Marchantiopsida</taxon>
        <taxon>Marchantiidae</taxon>
        <taxon>Marchantiales</taxon>
        <taxon>Ricciaceae</taxon>
        <taxon>Riccia</taxon>
    </lineage>
</organism>
<dbReference type="InterPro" id="IPR012606">
    <property type="entry name" value="Ribosomal_uS15_N"/>
</dbReference>
<evidence type="ECO:0000256" key="1">
    <source>
        <dbReference type="SAM" id="MobiDB-lite"/>
    </source>
</evidence>
<evidence type="ECO:0000313" key="4">
    <source>
        <dbReference type="Proteomes" id="UP001633002"/>
    </source>
</evidence>
<feature type="region of interest" description="Disordered" evidence="1">
    <location>
        <begin position="1"/>
        <end position="25"/>
    </location>
</feature>
<protein>
    <recommendedName>
        <fullName evidence="2">Small ribosomal subunit protein uS15 N-terminal domain-containing protein</fullName>
    </recommendedName>
</protein>
<dbReference type="AlphaFoldDB" id="A0ABD3HJP5"/>
<evidence type="ECO:0000259" key="2">
    <source>
        <dbReference type="Pfam" id="PF08069"/>
    </source>
</evidence>
<dbReference type="EMBL" id="JBJQOH010000003">
    <property type="protein sequence ID" value="KAL3691633.1"/>
    <property type="molecule type" value="Genomic_DNA"/>
</dbReference>
<gene>
    <name evidence="3" type="ORF">R1sor_005284</name>
</gene>
<evidence type="ECO:0000313" key="3">
    <source>
        <dbReference type="EMBL" id="KAL3691633.1"/>
    </source>
</evidence>